<keyword evidence="4" id="KW-0408">Iron</keyword>
<dbReference type="InterPro" id="IPR019903">
    <property type="entry name" value="RIC_family"/>
</dbReference>
<evidence type="ECO:0000256" key="1">
    <source>
        <dbReference type="ARBA" id="ARBA00004496"/>
    </source>
</evidence>
<evidence type="ECO:0000313" key="6">
    <source>
        <dbReference type="EMBL" id="MFL0248665.1"/>
    </source>
</evidence>
<protein>
    <submittedName>
        <fullName evidence="6">Iron-sulfur cluster repair di-iron protein</fullName>
    </submittedName>
</protein>
<evidence type="ECO:0000256" key="3">
    <source>
        <dbReference type="ARBA" id="ARBA00022723"/>
    </source>
</evidence>
<dbReference type="PANTHER" id="PTHR36438:SF1">
    <property type="entry name" value="IRON-SULFUR CLUSTER REPAIR PROTEIN YTFE"/>
    <property type="match status" value="1"/>
</dbReference>
<sequence>MSTFHSSQKIGEIVTKFPKSADILKEYKVDYCCGGDRTLLTAIKEQNINESEILGKINSLYEDFKNKETGEKNWEEAPFGELAEHILNVHHAYLWAELPRISELTSKILRVHGEHHPELSKVHKLFHSLKMELEEHLIKEETIQYPAIREYESSNTKEALEKAVNITKELEDEHTGAGDILKELRNITNDYAVPEDGCNSYKLTYTKLQELEADTFQHIHLENNILFPRLAAEAVKLNK</sequence>
<dbReference type="SUPFAM" id="SSF140683">
    <property type="entry name" value="SP0561-like"/>
    <property type="match status" value="1"/>
</dbReference>
<gene>
    <name evidence="6" type="primary">ric</name>
    <name evidence="6" type="ORF">ACJDUG_17110</name>
</gene>
<keyword evidence="2" id="KW-0963">Cytoplasm</keyword>
<accession>A0ABW8T894</accession>
<dbReference type="RefSeq" id="WP_406771093.1">
    <property type="nucleotide sequence ID" value="NZ_JBJHZZ010000025.1"/>
</dbReference>
<dbReference type="Proteomes" id="UP001623591">
    <property type="component" value="Unassembled WGS sequence"/>
</dbReference>
<dbReference type="Pfam" id="PF01814">
    <property type="entry name" value="Hemerythrin"/>
    <property type="match status" value="1"/>
</dbReference>
<proteinExistence type="predicted"/>
<feature type="domain" description="Hemerythrin-like" evidence="5">
    <location>
        <begin position="85"/>
        <end position="230"/>
    </location>
</feature>
<dbReference type="NCBIfam" id="TIGR03652">
    <property type="entry name" value="FeS_repair_RIC"/>
    <property type="match status" value="1"/>
</dbReference>
<comment type="subcellular location">
    <subcellularLocation>
        <location evidence="1">Cytoplasm</location>
    </subcellularLocation>
</comment>
<dbReference type="InterPro" id="IPR038062">
    <property type="entry name" value="ScdA-like_N_sf"/>
</dbReference>
<name>A0ABW8T894_9CLOT</name>
<evidence type="ECO:0000256" key="4">
    <source>
        <dbReference type="ARBA" id="ARBA00023004"/>
    </source>
</evidence>
<evidence type="ECO:0000259" key="5">
    <source>
        <dbReference type="Pfam" id="PF01814"/>
    </source>
</evidence>
<keyword evidence="7" id="KW-1185">Reference proteome</keyword>
<dbReference type="Pfam" id="PF04405">
    <property type="entry name" value="ScdA_N"/>
    <property type="match status" value="1"/>
</dbReference>
<evidence type="ECO:0000313" key="7">
    <source>
        <dbReference type="Proteomes" id="UP001623591"/>
    </source>
</evidence>
<reference evidence="6 7" key="1">
    <citation type="submission" date="2024-11" db="EMBL/GenBank/DDBJ databases">
        <authorList>
            <person name="Heng Y.C."/>
            <person name="Lim A.C.H."/>
            <person name="Lee J.K.Y."/>
            <person name="Kittelmann S."/>
        </authorList>
    </citation>
    <scope>NUCLEOTIDE SEQUENCE [LARGE SCALE GENOMIC DNA]</scope>
    <source>
        <strain evidence="6 7">WILCCON 0185</strain>
    </source>
</reference>
<dbReference type="PANTHER" id="PTHR36438">
    <property type="entry name" value="IRON-SULFUR CLUSTER REPAIR PROTEIN YTFE"/>
    <property type="match status" value="1"/>
</dbReference>
<comment type="caution">
    <text evidence="6">The sequence shown here is derived from an EMBL/GenBank/DDBJ whole genome shotgun (WGS) entry which is preliminary data.</text>
</comment>
<dbReference type="EMBL" id="JBJHZZ010000025">
    <property type="protein sequence ID" value="MFL0248665.1"/>
    <property type="molecule type" value="Genomic_DNA"/>
</dbReference>
<keyword evidence="3" id="KW-0479">Metal-binding</keyword>
<dbReference type="InterPro" id="IPR012312">
    <property type="entry name" value="Hemerythrin-like"/>
</dbReference>
<organism evidence="6 7">
    <name type="scientific">Candidatus Clostridium stratigraminis</name>
    <dbReference type="NCBI Taxonomy" id="3381661"/>
    <lineage>
        <taxon>Bacteria</taxon>
        <taxon>Bacillati</taxon>
        <taxon>Bacillota</taxon>
        <taxon>Clostridia</taxon>
        <taxon>Eubacteriales</taxon>
        <taxon>Clostridiaceae</taxon>
        <taxon>Clostridium</taxon>
    </lineage>
</organism>
<evidence type="ECO:0000256" key="2">
    <source>
        <dbReference type="ARBA" id="ARBA00022490"/>
    </source>
</evidence>
<dbReference type="Gene3D" id="1.20.120.520">
    <property type="entry name" value="nmb1532 protein domain like"/>
    <property type="match status" value="1"/>
</dbReference>